<organism evidence="4 5">
    <name type="scientific">Microscilla marina ATCC 23134</name>
    <dbReference type="NCBI Taxonomy" id="313606"/>
    <lineage>
        <taxon>Bacteria</taxon>
        <taxon>Pseudomonadati</taxon>
        <taxon>Bacteroidota</taxon>
        <taxon>Cytophagia</taxon>
        <taxon>Cytophagales</taxon>
        <taxon>Microscillaceae</taxon>
        <taxon>Microscilla</taxon>
    </lineage>
</organism>
<dbReference type="AlphaFoldDB" id="A1ZL47"/>
<keyword evidence="5" id="KW-1185">Reference proteome</keyword>
<accession>A1ZL47</accession>
<keyword evidence="2" id="KW-0560">Oxidoreductase</keyword>
<evidence type="ECO:0000313" key="5">
    <source>
        <dbReference type="Proteomes" id="UP000004095"/>
    </source>
</evidence>
<dbReference type="PANTHER" id="PTHR43976:SF16">
    <property type="entry name" value="SHORT-CHAIN DEHYDROGENASE_REDUCTASE FAMILY PROTEIN"/>
    <property type="match status" value="1"/>
</dbReference>
<dbReference type="PANTHER" id="PTHR43976">
    <property type="entry name" value="SHORT CHAIN DEHYDROGENASE"/>
    <property type="match status" value="1"/>
</dbReference>
<dbReference type="eggNOG" id="COG4221">
    <property type="taxonomic scope" value="Bacteria"/>
</dbReference>
<dbReference type="InterPro" id="IPR036291">
    <property type="entry name" value="NAD(P)-bd_dom_sf"/>
</dbReference>
<evidence type="ECO:0000313" key="4">
    <source>
        <dbReference type="EMBL" id="EAY29013.1"/>
    </source>
</evidence>
<dbReference type="PRINTS" id="PR00080">
    <property type="entry name" value="SDRFAMILY"/>
</dbReference>
<dbReference type="EMBL" id="AAWS01000013">
    <property type="protein sequence ID" value="EAY29013.1"/>
    <property type="molecule type" value="Genomic_DNA"/>
</dbReference>
<sequence>MKTVLITGSSSGIGKAAVQFFQSKGWQVAATMRRPERETDLNQLDNVKLYELDVTNNELVKAAIDQAIQDFGGIDVVINNAGYGLAGPFETASEAQIERQFDTNLFGVMRVTREVLPHFRARKAGMFINITSIGGLITLPYFSLYHGTKWALEGFTESLRFELDPFNIKVRLVEPGGVNTDFASRSLAMTTTDTDIEAYNEHLEKIFAAYTDENRALQRSAPAQIAEVIYEAATSESDQMKYVAGEDAKQLWQARQSMTLEDFHGMIKTNFGLNENVEA</sequence>
<dbReference type="PRINTS" id="PR00081">
    <property type="entry name" value="GDHRDH"/>
</dbReference>
<evidence type="ECO:0000256" key="2">
    <source>
        <dbReference type="ARBA" id="ARBA00023002"/>
    </source>
</evidence>
<dbReference type="Pfam" id="PF00106">
    <property type="entry name" value="adh_short"/>
    <property type="match status" value="1"/>
</dbReference>
<dbReference type="GO" id="GO:0016491">
    <property type="term" value="F:oxidoreductase activity"/>
    <property type="evidence" value="ECO:0007669"/>
    <property type="project" value="UniProtKB-KW"/>
</dbReference>
<proteinExistence type="inferred from homology"/>
<dbReference type="Gene3D" id="3.40.50.720">
    <property type="entry name" value="NAD(P)-binding Rossmann-like Domain"/>
    <property type="match status" value="1"/>
</dbReference>
<comment type="caution">
    <text evidence="4">The sequence shown here is derived from an EMBL/GenBank/DDBJ whole genome shotgun (WGS) entry which is preliminary data.</text>
</comment>
<dbReference type="RefSeq" id="WP_002697226.1">
    <property type="nucleotide sequence ID" value="NZ_AAWS01000013.1"/>
</dbReference>
<comment type="similarity">
    <text evidence="1 3">Belongs to the short-chain dehydrogenases/reductases (SDR) family.</text>
</comment>
<reference evidence="4 5" key="1">
    <citation type="submission" date="2007-01" db="EMBL/GenBank/DDBJ databases">
        <authorList>
            <person name="Haygood M."/>
            <person name="Podell S."/>
            <person name="Anderson C."/>
            <person name="Hopkinson B."/>
            <person name="Roe K."/>
            <person name="Barbeau K."/>
            <person name="Gaasterland T."/>
            <person name="Ferriera S."/>
            <person name="Johnson J."/>
            <person name="Kravitz S."/>
            <person name="Beeson K."/>
            <person name="Sutton G."/>
            <person name="Rogers Y.-H."/>
            <person name="Friedman R."/>
            <person name="Frazier M."/>
            <person name="Venter J.C."/>
        </authorList>
    </citation>
    <scope>NUCLEOTIDE SEQUENCE [LARGE SCALE GENOMIC DNA]</scope>
    <source>
        <strain evidence="4 5">ATCC 23134</strain>
    </source>
</reference>
<name>A1ZL47_MICM2</name>
<dbReference type="InterPro" id="IPR051911">
    <property type="entry name" value="SDR_oxidoreductase"/>
</dbReference>
<dbReference type="InterPro" id="IPR002347">
    <property type="entry name" value="SDR_fam"/>
</dbReference>
<dbReference type="CDD" id="cd05374">
    <property type="entry name" value="17beta-HSD-like_SDR_c"/>
    <property type="match status" value="1"/>
</dbReference>
<dbReference type="Proteomes" id="UP000004095">
    <property type="component" value="Unassembled WGS sequence"/>
</dbReference>
<protein>
    <submittedName>
        <fullName evidence="4">Oxidoreductase, short chain dehydrogenase/reductase family</fullName>
    </submittedName>
</protein>
<evidence type="ECO:0000256" key="3">
    <source>
        <dbReference type="RuleBase" id="RU000363"/>
    </source>
</evidence>
<dbReference type="SUPFAM" id="SSF51735">
    <property type="entry name" value="NAD(P)-binding Rossmann-fold domains"/>
    <property type="match status" value="1"/>
</dbReference>
<evidence type="ECO:0000256" key="1">
    <source>
        <dbReference type="ARBA" id="ARBA00006484"/>
    </source>
</evidence>
<dbReference type="OrthoDB" id="9786056at2"/>
<gene>
    <name evidence="4" type="ORF">M23134_00167</name>
</gene>